<dbReference type="Proteomes" id="UP000624244">
    <property type="component" value="Unassembled WGS sequence"/>
</dbReference>
<evidence type="ECO:0000313" key="1">
    <source>
        <dbReference type="EMBL" id="KAF5851481.1"/>
    </source>
</evidence>
<evidence type="ECO:0000313" key="2">
    <source>
        <dbReference type="Proteomes" id="UP000624244"/>
    </source>
</evidence>
<proteinExistence type="predicted"/>
<dbReference type="EMBL" id="WNKQ01000005">
    <property type="protein sequence ID" value="KAF5851481.1"/>
    <property type="molecule type" value="Genomic_DNA"/>
</dbReference>
<sequence>MQLNTSVVAYRGDQNSAGRFGQSSGTSLRLLVFFTVEILAQTQEAVFTTIAVNGFGGSDVVWPVWSWSRGQTTVQILLTSTFNLSSETAYSPQKTDERH</sequence>
<name>A0A8H5ZLS1_COCSA</name>
<dbReference type="AlphaFoldDB" id="A0A8H5ZLS1"/>
<accession>A0A8H5ZLS1</accession>
<reference evidence="1" key="1">
    <citation type="submission" date="2019-11" db="EMBL/GenBank/DDBJ databases">
        <title>Bipolaris sorokiniana Genome sequencing.</title>
        <authorList>
            <person name="Wang H."/>
        </authorList>
    </citation>
    <scope>NUCLEOTIDE SEQUENCE</scope>
</reference>
<protein>
    <submittedName>
        <fullName evidence="1">Uncharacterized protein</fullName>
    </submittedName>
</protein>
<comment type="caution">
    <text evidence="1">The sequence shown here is derived from an EMBL/GenBank/DDBJ whole genome shotgun (WGS) entry which is preliminary data.</text>
</comment>
<organism evidence="1 2">
    <name type="scientific">Cochliobolus sativus</name>
    <name type="common">Common root rot and spot blotch fungus</name>
    <name type="synonym">Bipolaris sorokiniana</name>
    <dbReference type="NCBI Taxonomy" id="45130"/>
    <lineage>
        <taxon>Eukaryota</taxon>
        <taxon>Fungi</taxon>
        <taxon>Dikarya</taxon>
        <taxon>Ascomycota</taxon>
        <taxon>Pezizomycotina</taxon>
        <taxon>Dothideomycetes</taxon>
        <taxon>Pleosporomycetidae</taxon>
        <taxon>Pleosporales</taxon>
        <taxon>Pleosporineae</taxon>
        <taxon>Pleosporaceae</taxon>
        <taxon>Bipolaris</taxon>
    </lineage>
</organism>
<gene>
    <name evidence="1" type="ORF">GGP41_004246</name>
</gene>